<protein>
    <submittedName>
        <fullName evidence="1">Predicted protein</fullName>
    </submittedName>
</protein>
<gene>
    <name evidence="1" type="ORF">LACBIDRAFT_310478</name>
</gene>
<dbReference type="AlphaFoldDB" id="B0DUF3"/>
<organism evidence="2">
    <name type="scientific">Laccaria bicolor (strain S238N-H82 / ATCC MYA-4686)</name>
    <name type="common">Bicoloured deceiver</name>
    <name type="synonym">Laccaria laccata var. bicolor</name>
    <dbReference type="NCBI Taxonomy" id="486041"/>
    <lineage>
        <taxon>Eukaryota</taxon>
        <taxon>Fungi</taxon>
        <taxon>Dikarya</taxon>
        <taxon>Basidiomycota</taxon>
        <taxon>Agaricomycotina</taxon>
        <taxon>Agaricomycetes</taxon>
        <taxon>Agaricomycetidae</taxon>
        <taxon>Agaricales</taxon>
        <taxon>Agaricineae</taxon>
        <taxon>Hydnangiaceae</taxon>
        <taxon>Laccaria</taxon>
    </lineage>
</organism>
<dbReference type="HOGENOM" id="CLU_3125313_0_0_1"/>
<dbReference type="RefSeq" id="XP_001887607.1">
    <property type="nucleotide sequence ID" value="XM_001887572.1"/>
</dbReference>
<dbReference type="EMBL" id="DS547136">
    <property type="protein sequence ID" value="EDR01794.1"/>
    <property type="molecule type" value="Genomic_DNA"/>
</dbReference>
<evidence type="ECO:0000313" key="1">
    <source>
        <dbReference type="EMBL" id="EDR01794.1"/>
    </source>
</evidence>
<keyword evidence="2" id="KW-1185">Reference proteome</keyword>
<dbReference type="InParanoid" id="B0DUF3"/>
<reference evidence="1 2" key="1">
    <citation type="journal article" date="2008" name="Nature">
        <title>The genome of Laccaria bicolor provides insights into mycorrhizal symbiosis.</title>
        <authorList>
            <person name="Martin F."/>
            <person name="Aerts A."/>
            <person name="Ahren D."/>
            <person name="Brun A."/>
            <person name="Danchin E.G.J."/>
            <person name="Duchaussoy F."/>
            <person name="Gibon J."/>
            <person name="Kohler A."/>
            <person name="Lindquist E."/>
            <person name="Pereda V."/>
            <person name="Salamov A."/>
            <person name="Shapiro H.J."/>
            <person name="Wuyts J."/>
            <person name="Blaudez D."/>
            <person name="Buee M."/>
            <person name="Brokstein P."/>
            <person name="Canbaeck B."/>
            <person name="Cohen D."/>
            <person name="Courty P.E."/>
            <person name="Coutinho P.M."/>
            <person name="Delaruelle C."/>
            <person name="Detter J.C."/>
            <person name="Deveau A."/>
            <person name="DiFazio S."/>
            <person name="Duplessis S."/>
            <person name="Fraissinet-Tachet L."/>
            <person name="Lucic E."/>
            <person name="Frey-Klett P."/>
            <person name="Fourrey C."/>
            <person name="Feussner I."/>
            <person name="Gay G."/>
            <person name="Grimwood J."/>
            <person name="Hoegger P.J."/>
            <person name="Jain P."/>
            <person name="Kilaru S."/>
            <person name="Labbe J."/>
            <person name="Lin Y.C."/>
            <person name="Legue V."/>
            <person name="Le Tacon F."/>
            <person name="Marmeisse R."/>
            <person name="Melayah D."/>
            <person name="Montanini B."/>
            <person name="Muratet M."/>
            <person name="Nehls U."/>
            <person name="Niculita-Hirzel H."/>
            <person name="Oudot-Le Secq M.P."/>
            <person name="Peter M."/>
            <person name="Quesneville H."/>
            <person name="Rajashekar B."/>
            <person name="Reich M."/>
            <person name="Rouhier N."/>
            <person name="Schmutz J."/>
            <person name="Yin T."/>
            <person name="Chalot M."/>
            <person name="Henrissat B."/>
            <person name="Kuees U."/>
            <person name="Lucas S."/>
            <person name="Van de Peer Y."/>
            <person name="Podila G.K."/>
            <person name="Polle A."/>
            <person name="Pukkila P.J."/>
            <person name="Richardson P.M."/>
            <person name="Rouze P."/>
            <person name="Sanders I.R."/>
            <person name="Stajich J.E."/>
            <person name="Tunlid A."/>
            <person name="Tuskan G."/>
            <person name="Grigoriev I.V."/>
        </authorList>
    </citation>
    <scope>NUCLEOTIDE SEQUENCE [LARGE SCALE GENOMIC DNA]</scope>
    <source>
        <strain evidence="2">S238N-H82 / ATCC MYA-4686</strain>
    </source>
</reference>
<evidence type="ECO:0000313" key="2">
    <source>
        <dbReference type="Proteomes" id="UP000001194"/>
    </source>
</evidence>
<sequence>MAQTYLTSVTGYLGSQFQEKNLVFLLQFSHHFNVVHMYMFKFTAQTMLER</sequence>
<dbReference type="KEGG" id="lbc:LACBIDRAFT_310478"/>
<dbReference type="GeneID" id="6083282"/>
<dbReference type="Proteomes" id="UP000001194">
    <property type="component" value="Unassembled WGS sequence"/>
</dbReference>
<name>B0DUF3_LACBS</name>
<accession>B0DUF3</accession>
<proteinExistence type="predicted"/>